<feature type="transmembrane region" description="Helical" evidence="5">
    <location>
        <begin position="6"/>
        <end position="26"/>
    </location>
</feature>
<keyword evidence="2 5" id="KW-0812">Transmembrane</keyword>
<dbReference type="InterPro" id="IPR038770">
    <property type="entry name" value="Na+/solute_symporter_sf"/>
</dbReference>
<dbReference type="InterPro" id="IPR002657">
    <property type="entry name" value="BilAc:Na_symport/Acr3"/>
</dbReference>
<dbReference type="RefSeq" id="WP_074988739.1">
    <property type="nucleotide sequence ID" value="NZ_FPAZ01000004.1"/>
</dbReference>
<feature type="transmembrane region" description="Helical" evidence="5">
    <location>
        <begin position="171"/>
        <end position="189"/>
    </location>
</feature>
<gene>
    <name evidence="6" type="ORF">SAMN04487854_10497</name>
</gene>
<dbReference type="EMBL" id="FPAZ01000004">
    <property type="protein sequence ID" value="SFT52881.1"/>
    <property type="molecule type" value="Genomic_DNA"/>
</dbReference>
<dbReference type="Gene3D" id="1.20.1530.20">
    <property type="match status" value="1"/>
</dbReference>
<protein>
    <submittedName>
        <fullName evidence="6">Bile acid:Na+ symporter, BASS family</fullName>
    </submittedName>
</protein>
<proteinExistence type="predicted"/>
<accession>A0ABY1GEB5</accession>
<feature type="transmembrane region" description="Helical" evidence="5">
    <location>
        <begin position="195"/>
        <end position="221"/>
    </location>
</feature>
<feature type="transmembrane region" description="Helical" evidence="5">
    <location>
        <begin position="140"/>
        <end position="159"/>
    </location>
</feature>
<sequence length="295" mass="31986">MQIDILTKVVLPLALFIIMFGMGLGLKKKDFGALFLSPKALILGLTCQMLLLPMVAFLLAMGLKLPSELAIGLILVACCPGGVTSNLYTYLFKGDLALSISLTTLATFISPFTLPFIVHFAMSSFSVPGNEFTLPIVKTIIQMLAITLLPVTIGMLFNNLKPHLSSKIEPLIRRLSSVFLVIIVVAIIHKNADLMFSFFATSGLATLTLNLTTLMLGLFFAKISGLSQPQQMSIAIEVGLQNGTLAILIASTLINNPTMAIPGATYSLFMFLTGYIFCYLFSAHSNRQARLIKNV</sequence>
<feature type="transmembrane region" description="Helical" evidence="5">
    <location>
        <begin position="96"/>
        <end position="120"/>
    </location>
</feature>
<feature type="transmembrane region" description="Helical" evidence="5">
    <location>
        <begin position="38"/>
        <end position="63"/>
    </location>
</feature>
<evidence type="ECO:0000313" key="7">
    <source>
        <dbReference type="Proteomes" id="UP000183805"/>
    </source>
</evidence>
<dbReference type="PANTHER" id="PTHR10361:SF24">
    <property type="entry name" value="P3 PROTEIN"/>
    <property type="match status" value="1"/>
</dbReference>
<reference evidence="6 7" key="1">
    <citation type="submission" date="2016-10" db="EMBL/GenBank/DDBJ databases">
        <authorList>
            <person name="Varghese N."/>
            <person name="Submissions S."/>
        </authorList>
    </citation>
    <scope>NUCLEOTIDE SEQUENCE [LARGE SCALE GENOMIC DNA]</scope>
    <source>
        <strain evidence="6 7">CGMCC 1.8499</strain>
    </source>
</reference>
<comment type="subcellular location">
    <subcellularLocation>
        <location evidence="1">Membrane</location>
        <topology evidence="1">Multi-pass membrane protein</topology>
    </subcellularLocation>
</comment>
<evidence type="ECO:0000313" key="6">
    <source>
        <dbReference type="EMBL" id="SFT52881.1"/>
    </source>
</evidence>
<dbReference type="InterPro" id="IPR004710">
    <property type="entry name" value="Bilac:Na_transpt"/>
</dbReference>
<evidence type="ECO:0000256" key="1">
    <source>
        <dbReference type="ARBA" id="ARBA00004141"/>
    </source>
</evidence>
<keyword evidence="3 5" id="KW-1133">Transmembrane helix</keyword>
<evidence type="ECO:0000256" key="5">
    <source>
        <dbReference type="SAM" id="Phobius"/>
    </source>
</evidence>
<comment type="caution">
    <text evidence="6">The sequence shown here is derived from an EMBL/GenBank/DDBJ whole genome shotgun (WGS) entry which is preliminary data.</text>
</comment>
<feature type="transmembrane region" description="Helical" evidence="5">
    <location>
        <begin position="233"/>
        <end position="254"/>
    </location>
</feature>
<organism evidence="6 7">
    <name type="scientific">Pseudoalteromonas lipolytica</name>
    <dbReference type="NCBI Taxonomy" id="570156"/>
    <lineage>
        <taxon>Bacteria</taxon>
        <taxon>Pseudomonadati</taxon>
        <taxon>Pseudomonadota</taxon>
        <taxon>Gammaproteobacteria</taxon>
        <taxon>Alteromonadales</taxon>
        <taxon>Pseudoalteromonadaceae</taxon>
        <taxon>Pseudoalteromonas</taxon>
    </lineage>
</organism>
<evidence type="ECO:0000256" key="3">
    <source>
        <dbReference type="ARBA" id="ARBA00022989"/>
    </source>
</evidence>
<evidence type="ECO:0000256" key="2">
    <source>
        <dbReference type="ARBA" id="ARBA00022692"/>
    </source>
</evidence>
<keyword evidence="7" id="KW-1185">Reference proteome</keyword>
<evidence type="ECO:0000256" key="4">
    <source>
        <dbReference type="ARBA" id="ARBA00023136"/>
    </source>
</evidence>
<name>A0ABY1GEB5_9GAMM</name>
<dbReference type="Pfam" id="PF01758">
    <property type="entry name" value="SBF"/>
    <property type="match status" value="1"/>
</dbReference>
<dbReference type="Proteomes" id="UP000183805">
    <property type="component" value="Unassembled WGS sequence"/>
</dbReference>
<dbReference type="PANTHER" id="PTHR10361">
    <property type="entry name" value="SODIUM-BILE ACID COTRANSPORTER"/>
    <property type="match status" value="1"/>
</dbReference>
<keyword evidence="4 5" id="KW-0472">Membrane</keyword>
<feature type="transmembrane region" description="Helical" evidence="5">
    <location>
        <begin position="260"/>
        <end position="281"/>
    </location>
</feature>
<feature type="transmembrane region" description="Helical" evidence="5">
    <location>
        <begin position="69"/>
        <end position="89"/>
    </location>
</feature>